<proteinExistence type="predicted"/>
<evidence type="ECO:0000259" key="2">
    <source>
        <dbReference type="Pfam" id="PF13391"/>
    </source>
</evidence>
<gene>
    <name evidence="3" type="ORF">PENVUL_c001G03988</name>
</gene>
<feature type="region of interest" description="Disordered" evidence="1">
    <location>
        <begin position="336"/>
        <end position="360"/>
    </location>
</feature>
<dbReference type="EMBL" id="MDYP01000001">
    <property type="protein sequence ID" value="OQE12269.1"/>
    <property type="molecule type" value="Genomic_DNA"/>
</dbReference>
<feature type="domain" description="HNH nuclease" evidence="2">
    <location>
        <begin position="178"/>
        <end position="228"/>
    </location>
</feature>
<dbReference type="InterPro" id="IPR003615">
    <property type="entry name" value="HNH_nuc"/>
</dbReference>
<sequence>MSNASTGTIPSGSSPELDRSPTVVRVNDEVFNIPSPQRKVIIRRLKKALLDQPVPAPFWAVIQLCDLDKLEYLIQLAYFSLKLMDIVADLTCGLPFKWTLRPSPFQQADPEYSPPVFSPPKHRSSPVAIYAARERDGKKCVITGTRKIYQTVPIFPTGLVTSRLQDNPTSPTIWRFADMFWGRITTQKWRKAAFNNPIQPDSPVNDCSNLICLRRDLRSAWTSGLFALRPAWINEEETEIEIEFYWQPKLDHKVYDVVELTKQPPSSKNVNSVDKLVVVPGVRGEPTYRPIVSGYRFKMTTDDPIERPLPSFDLLDMQWHFNRMLALSGASSFFEDDYEDEDDNRSDVTTQSKQPSDLDEEEILAWVKSSISTDSSPESDFVEDIGAAMIGPLPGLEANTDRLRSVSQGSRGSARSAGSPGSAGSVGSTGAESSADMLDVISGTGHLSLDFEGN</sequence>
<dbReference type="Pfam" id="PF13391">
    <property type="entry name" value="HNH_2"/>
    <property type="match status" value="1"/>
</dbReference>
<feature type="region of interest" description="Disordered" evidence="1">
    <location>
        <begin position="1"/>
        <end position="20"/>
    </location>
</feature>
<feature type="compositionally biased region" description="Low complexity" evidence="1">
    <location>
        <begin position="405"/>
        <end position="432"/>
    </location>
</feature>
<feature type="compositionally biased region" description="Polar residues" evidence="1">
    <location>
        <begin position="1"/>
        <end position="14"/>
    </location>
</feature>
<name>A0A1V6SES2_9EURO</name>
<accession>A0A1V6SES2</accession>
<comment type="caution">
    <text evidence="3">The sequence shown here is derived from an EMBL/GenBank/DDBJ whole genome shotgun (WGS) entry which is preliminary data.</text>
</comment>
<evidence type="ECO:0000313" key="3">
    <source>
        <dbReference type="EMBL" id="OQE12269.1"/>
    </source>
</evidence>
<dbReference type="Proteomes" id="UP000191518">
    <property type="component" value="Unassembled WGS sequence"/>
</dbReference>
<evidence type="ECO:0000313" key="4">
    <source>
        <dbReference type="Proteomes" id="UP000191518"/>
    </source>
</evidence>
<keyword evidence="4" id="KW-1185">Reference proteome</keyword>
<reference evidence="4" key="1">
    <citation type="journal article" date="2017" name="Nat. Microbiol.">
        <title>Global analysis of biosynthetic gene clusters reveals vast potential of secondary metabolite production in Penicillium species.</title>
        <authorList>
            <person name="Nielsen J.C."/>
            <person name="Grijseels S."/>
            <person name="Prigent S."/>
            <person name="Ji B."/>
            <person name="Dainat J."/>
            <person name="Nielsen K.F."/>
            <person name="Frisvad J.C."/>
            <person name="Workman M."/>
            <person name="Nielsen J."/>
        </authorList>
    </citation>
    <scope>NUCLEOTIDE SEQUENCE [LARGE SCALE GENOMIC DNA]</scope>
    <source>
        <strain evidence="4">IBT 29486</strain>
    </source>
</reference>
<protein>
    <recommendedName>
        <fullName evidence="2">HNH nuclease domain-containing protein</fullName>
    </recommendedName>
</protein>
<feature type="region of interest" description="Disordered" evidence="1">
    <location>
        <begin position="402"/>
        <end position="432"/>
    </location>
</feature>
<organism evidence="3 4">
    <name type="scientific">Penicillium vulpinum</name>
    <dbReference type="NCBI Taxonomy" id="29845"/>
    <lineage>
        <taxon>Eukaryota</taxon>
        <taxon>Fungi</taxon>
        <taxon>Dikarya</taxon>
        <taxon>Ascomycota</taxon>
        <taxon>Pezizomycotina</taxon>
        <taxon>Eurotiomycetes</taxon>
        <taxon>Eurotiomycetidae</taxon>
        <taxon>Eurotiales</taxon>
        <taxon>Aspergillaceae</taxon>
        <taxon>Penicillium</taxon>
    </lineage>
</organism>
<evidence type="ECO:0000256" key="1">
    <source>
        <dbReference type="SAM" id="MobiDB-lite"/>
    </source>
</evidence>
<dbReference type="AlphaFoldDB" id="A0A1V6SES2"/>